<dbReference type="InterPro" id="IPR000551">
    <property type="entry name" value="MerR-type_HTH_dom"/>
</dbReference>
<dbReference type="PROSITE" id="PS50937">
    <property type="entry name" value="HTH_MERR_2"/>
    <property type="match status" value="1"/>
</dbReference>
<dbReference type="SUPFAM" id="SSF46955">
    <property type="entry name" value="Putative DNA-binding domain"/>
    <property type="match status" value="1"/>
</dbReference>
<dbReference type="InParanoid" id="A0A3N1HKM6"/>
<evidence type="ECO:0000259" key="2">
    <source>
        <dbReference type="PROSITE" id="PS50937"/>
    </source>
</evidence>
<dbReference type="EMBL" id="RJKN01000005">
    <property type="protein sequence ID" value="ROP43015.1"/>
    <property type="molecule type" value="Genomic_DNA"/>
</dbReference>
<dbReference type="SMART" id="SM00422">
    <property type="entry name" value="HTH_MERR"/>
    <property type="match status" value="1"/>
</dbReference>
<organism evidence="3 4">
    <name type="scientific">Pseudokineococcus lusitanus</name>
    <dbReference type="NCBI Taxonomy" id="763993"/>
    <lineage>
        <taxon>Bacteria</taxon>
        <taxon>Bacillati</taxon>
        <taxon>Actinomycetota</taxon>
        <taxon>Actinomycetes</taxon>
        <taxon>Kineosporiales</taxon>
        <taxon>Kineosporiaceae</taxon>
        <taxon>Pseudokineococcus</taxon>
    </lineage>
</organism>
<dbReference type="AlphaFoldDB" id="A0A3N1HKM6"/>
<dbReference type="PANTHER" id="PTHR30204:SF93">
    <property type="entry name" value="HTH MERR-TYPE DOMAIN-CONTAINING PROTEIN"/>
    <property type="match status" value="1"/>
</dbReference>
<protein>
    <submittedName>
        <fullName evidence="3">DNA-binding transcriptional MerR regulator</fullName>
    </submittedName>
</protein>
<dbReference type="GO" id="GO:0003700">
    <property type="term" value="F:DNA-binding transcription factor activity"/>
    <property type="evidence" value="ECO:0007669"/>
    <property type="project" value="InterPro"/>
</dbReference>
<keyword evidence="4" id="KW-1185">Reference proteome</keyword>
<dbReference type="Proteomes" id="UP000276232">
    <property type="component" value="Unassembled WGS sequence"/>
</dbReference>
<proteinExistence type="predicted"/>
<name>A0A3N1HKM6_9ACTN</name>
<evidence type="ECO:0000313" key="3">
    <source>
        <dbReference type="EMBL" id="ROP43015.1"/>
    </source>
</evidence>
<evidence type="ECO:0000313" key="4">
    <source>
        <dbReference type="Proteomes" id="UP000276232"/>
    </source>
</evidence>
<dbReference type="Gene3D" id="1.10.1660.10">
    <property type="match status" value="1"/>
</dbReference>
<reference evidence="3 4" key="1">
    <citation type="journal article" date="2015" name="Stand. Genomic Sci.">
        <title>Genomic Encyclopedia of Bacterial and Archaeal Type Strains, Phase III: the genomes of soil and plant-associated and newly described type strains.</title>
        <authorList>
            <person name="Whitman W.B."/>
            <person name="Woyke T."/>
            <person name="Klenk H.P."/>
            <person name="Zhou Y."/>
            <person name="Lilburn T.G."/>
            <person name="Beck B.J."/>
            <person name="De Vos P."/>
            <person name="Vandamme P."/>
            <person name="Eisen J.A."/>
            <person name="Garrity G."/>
            <person name="Hugenholtz P."/>
            <person name="Kyrpides N.C."/>
        </authorList>
    </citation>
    <scope>NUCLEOTIDE SEQUENCE [LARGE SCALE GENOMIC DNA]</scope>
    <source>
        <strain evidence="3 4">CECT 7306</strain>
    </source>
</reference>
<dbReference type="PANTHER" id="PTHR30204">
    <property type="entry name" value="REDOX-CYCLING DRUG-SENSING TRANSCRIPTIONAL ACTIVATOR SOXR"/>
    <property type="match status" value="1"/>
</dbReference>
<dbReference type="CDD" id="cd00592">
    <property type="entry name" value="HTH_MerR-like"/>
    <property type="match status" value="1"/>
</dbReference>
<dbReference type="GO" id="GO:0003677">
    <property type="term" value="F:DNA binding"/>
    <property type="evidence" value="ECO:0007669"/>
    <property type="project" value="UniProtKB-KW"/>
</dbReference>
<feature type="domain" description="HTH merR-type" evidence="2">
    <location>
        <begin position="1"/>
        <end position="69"/>
    </location>
</feature>
<dbReference type="InterPro" id="IPR047057">
    <property type="entry name" value="MerR_fam"/>
</dbReference>
<sequence>MRSTELARLAGVSVRTLRHHHAVGVLPEPPRDPNGYRRYGVEHLVRTLRVTRLAELGVPLERMPALLDDAAPGATDAALAALDDELAAKVAQLERQRALVAELRTLGTAPDQPPALARWVALLPVVSPEQAAADRDVLVLLARMVGEEGQAEVARLYERMAAPALRDVVLDLTRRFDALDDGSTDGEVRALADDLAHHLAPLLAELVTGVPETTEAPWAEVLDALQRHHLRPRQQEALALTARRLEEAAATDDG</sequence>
<gene>
    <name evidence="3" type="ORF">EDC03_2311</name>
</gene>
<dbReference type="Pfam" id="PF00376">
    <property type="entry name" value="MerR"/>
    <property type="match status" value="1"/>
</dbReference>
<dbReference type="RefSeq" id="WP_123380367.1">
    <property type="nucleotide sequence ID" value="NZ_RJKN01000005.1"/>
</dbReference>
<keyword evidence="1 3" id="KW-0238">DNA-binding</keyword>
<dbReference type="InterPro" id="IPR009061">
    <property type="entry name" value="DNA-bd_dom_put_sf"/>
</dbReference>
<evidence type="ECO:0000256" key="1">
    <source>
        <dbReference type="ARBA" id="ARBA00023125"/>
    </source>
</evidence>
<dbReference type="OrthoDB" id="4569196at2"/>
<accession>A0A3N1HKM6</accession>
<comment type="caution">
    <text evidence="3">The sequence shown here is derived from an EMBL/GenBank/DDBJ whole genome shotgun (WGS) entry which is preliminary data.</text>
</comment>